<dbReference type="RefSeq" id="WP_106114363.1">
    <property type="nucleotide sequence ID" value="NZ_PVSR01000025.1"/>
</dbReference>
<sequence>MTEPATITPFGRAHWAVIAILAVVGLLQPALGLLGVYGLLGRPWGPLLVALAIAVCWVAVVVVRRVPRPLPTLVLVGGIYGVLAVILEQVLLLHAGYRTPSGGAMVSAVLSNLVWGALLGLIALGLIRLRQSRRGD</sequence>
<dbReference type="Proteomes" id="UP000239352">
    <property type="component" value="Unassembled WGS sequence"/>
</dbReference>
<dbReference type="AlphaFoldDB" id="A0A2T0GUV0"/>
<feature type="transmembrane region" description="Helical" evidence="1">
    <location>
        <begin position="44"/>
        <end position="63"/>
    </location>
</feature>
<gene>
    <name evidence="2" type="ORF">CEP50_13820</name>
</gene>
<reference evidence="2 3" key="1">
    <citation type="submission" date="2018-03" db="EMBL/GenBank/DDBJ databases">
        <title>Actinopolyspora mortivallis from Sahara, screening for active biomolecules.</title>
        <authorList>
            <person name="Selama O."/>
            <person name="Wellington E.M.H."/>
            <person name="Hacene H."/>
        </authorList>
    </citation>
    <scope>NUCLEOTIDE SEQUENCE [LARGE SCALE GENOMIC DNA]</scope>
    <source>
        <strain evidence="2 3">M5A</strain>
    </source>
</reference>
<dbReference type="STRING" id="1050202.GCA_000384035_03694"/>
<organism evidence="2 3">
    <name type="scientific">Actinopolyspora mortivallis</name>
    <dbReference type="NCBI Taxonomy" id="33906"/>
    <lineage>
        <taxon>Bacteria</taxon>
        <taxon>Bacillati</taxon>
        <taxon>Actinomycetota</taxon>
        <taxon>Actinomycetes</taxon>
        <taxon>Actinopolysporales</taxon>
        <taxon>Actinopolysporaceae</taxon>
        <taxon>Actinopolyspora</taxon>
    </lineage>
</organism>
<dbReference type="InParanoid" id="A0A2T0GUV0"/>
<keyword evidence="1" id="KW-1133">Transmembrane helix</keyword>
<evidence type="ECO:0000313" key="2">
    <source>
        <dbReference type="EMBL" id="PRW62803.1"/>
    </source>
</evidence>
<dbReference type="EMBL" id="PVSR01000025">
    <property type="protein sequence ID" value="PRW62803.1"/>
    <property type="molecule type" value="Genomic_DNA"/>
</dbReference>
<evidence type="ECO:0000313" key="3">
    <source>
        <dbReference type="Proteomes" id="UP000239352"/>
    </source>
</evidence>
<comment type="caution">
    <text evidence="2">The sequence shown here is derived from an EMBL/GenBank/DDBJ whole genome shotgun (WGS) entry which is preliminary data.</text>
</comment>
<evidence type="ECO:0000256" key="1">
    <source>
        <dbReference type="SAM" id="Phobius"/>
    </source>
</evidence>
<feature type="transmembrane region" description="Helical" evidence="1">
    <location>
        <begin position="15"/>
        <end position="38"/>
    </location>
</feature>
<proteinExistence type="predicted"/>
<name>A0A2T0GUV0_ACTMO</name>
<feature type="transmembrane region" description="Helical" evidence="1">
    <location>
        <begin position="70"/>
        <end position="92"/>
    </location>
</feature>
<keyword evidence="3" id="KW-1185">Reference proteome</keyword>
<feature type="transmembrane region" description="Helical" evidence="1">
    <location>
        <begin position="104"/>
        <end position="127"/>
    </location>
</feature>
<keyword evidence="1" id="KW-0472">Membrane</keyword>
<protein>
    <submittedName>
        <fullName evidence="2">Uncharacterized protein</fullName>
    </submittedName>
</protein>
<accession>A0A2T0GUV0</accession>
<keyword evidence="1" id="KW-0812">Transmembrane</keyword>